<proteinExistence type="predicted"/>
<dbReference type="GeneID" id="27323944"/>
<accession>A0A0D1XTU3</accession>
<reference evidence="1 2" key="1">
    <citation type="submission" date="2015-01" db="EMBL/GenBank/DDBJ databases">
        <title>The Genome Sequence of Exophiala mesophila CBS40295.</title>
        <authorList>
            <consortium name="The Broad Institute Genomics Platform"/>
            <person name="Cuomo C."/>
            <person name="de Hoog S."/>
            <person name="Gorbushina A."/>
            <person name="Stielow B."/>
            <person name="Teixiera M."/>
            <person name="Abouelleil A."/>
            <person name="Chapman S.B."/>
            <person name="Priest M."/>
            <person name="Young S.K."/>
            <person name="Wortman J."/>
            <person name="Nusbaum C."/>
            <person name="Birren B."/>
        </authorList>
    </citation>
    <scope>NUCLEOTIDE SEQUENCE [LARGE SCALE GENOMIC DNA]</scope>
    <source>
        <strain evidence="1 2">CBS 40295</strain>
    </source>
</reference>
<dbReference type="Gene3D" id="1.25.40.10">
    <property type="entry name" value="Tetratricopeptide repeat domain"/>
    <property type="match status" value="1"/>
</dbReference>
<dbReference type="SUPFAM" id="SSF48452">
    <property type="entry name" value="TPR-like"/>
    <property type="match status" value="1"/>
</dbReference>
<dbReference type="RefSeq" id="XP_016223150.1">
    <property type="nucleotide sequence ID" value="XM_016370857.1"/>
</dbReference>
<name>A0A0D1XTU3_EXOME</name>
<dbReference type="STRING" id="212818.A0A0D1XTU3"/>
<keyword evidence="2" id="KW-1185">Reference proteome</keyword>
<organism evidence="1 2">
    <name type="scientific">Exophiala mesophila</name>
    <name type="common">Black yeast-like fungus</name>
    <dbReference type="NCBI Taxonomy" id="212818"/>
    <lineage>
        <taxon>Eukaryota</taxon>
        <taxon>Fungi</taxon>
        <taxon>Dikarya</taxon>
        <taxon>Ascomycota</taxon>
        <taxon>Pezizomycotina</taxon>
        <taxon>Eurotiomycetes</taxon>
        <taxon>Chaetothyriomycetidae</taxon>
        <taxon>Chaetothyriales</taxon>
        <taxon>Herpotrichiellaceae</taxon>
        <taxon>Exophiala</taxon>
    </lineage>
</organism>
<protein>
    <recommendedName>
        <fullName evidence="3">MalT-like TPR region domain-containing protein</fullName>
    </recommendedName>
</protein>
<dbReference type="OrthoDB" id="3946009at2759"/>
<evidence type="ECO:0008006" key="3">
    <source>
        <dbReference type="Google" id="ProtNLM"/>
    </source>
</evidence>
<dbReference type="InterPro" id="IPR011990">
    <property type="entry name" value="TPR-like_helical_dom_sf"/>
</dbReference>
<dbReference type="Proteomes" id="UP000054302">
    <property type="component" value="Unassembled WGS sequence"/>
</dbReference>
<dbReference type="AlphaFoldDB" id="A0A0D1XTU3"/>
<dbReference type="VEuPathDB" id="FungiDB:PV10_06099"/>
<sequence length="771" mass="87021">MASCLCGVVNQLANEFNDEEAQSLASDLNKHLGAIQTILKKSKALSQNVRYQVVPTDQRTGKILSIRHLVTTEVRQICDRLDDEPNEFWMPSDNSTHAKLHRRLACVVIYLRSSMRTLELVPPRISSLVQGMKVSELRYAGRKYLKIARKVGSIGSILWLPLDVPASTYERYLTMDDEPILAHLQSLIVHMPDYTDFVRRVVASQLDGSSPSLHCLPSFTNFLITISDPSPTISHYNLAPEHGDILQSSDLLLLLIFALGGIDVPRKLLESVRFTKRRWTAEGEIEELTATDFGLPHDIVSLLSHDLYLSQIAACPNVKVHSLDDGTAAFSIMPEERAALSKVLSPQTQEYFFSIAIRLICFATPPPLEGNTSWPVPFKEAVWILMEKLTEQQRVTALLRTQVVDTLFFFGERDSLPSRRIAIDRARALLTESMPYYFHAGMALFESILLRLEGNLVKSISRCEDFLSTSPSPSNRLENALRGRLHISLIESKIQRYDHDIAARIYAWEGSLPLSSLENEVTRRLQGAASRFFQSIGDFANAKASLEQHLSLESAKPMRHNTRLLLVGRLAEVYCELGQSQKALELLQPVFESIPQSERKGRPYRRLLLAFVEASMSNEDADATESALQYLADIEPQALDDMNDQTLHMRRMIAKARAIHVRQNYPLALEQWKLVLQSMGQLHIFQSKHPWTAALIHLSLAHAQLSINDLESGKASWARALEISTVEPCEYNIIPLVANVWLPKIVSEVHRRYGWPFRMKVPGGNPDATWP</sequence>
<evidence type="ECO:0000313" key="2">
    <source>
        <dbReference type="Proteomes" id="UP000054302"/>
    </source>
</evidence>
<evidence type="ECO:0000313" key="1">
    <source>
        <dbReference type="EMBL" id="KIV91576.1"/>
    </source>
</evidence>
<dbReference type="EMBL" id="KN847523">
    <property type="protein sequence ID" value="KIV91576.1"/>
    <property type="molecule type" value="Genomic_DNA"/>
</dbReference>
<gene>
    <name evidence="1" type="ORF">PV10_06099</name>
</gene>